<keyword evidence="4" id="KW-0274">FAD</keyword>
<dbReference type="Proteomes" id="UP000002497">
    <property type="component" value="Unassembled WGS sequence"/>
</dbReference>
<evidence type="ECO:0000256" key="6">
    <source>
        <dbReference type="ARBA" id="ARBA00023002"/>
    </source>
</evidence>
<dbReference type="InterPro" id="IPR036188">
    <property type="entry name" value="FAD/NAD-bd_sf"/>
</dbReference>
<dbReference type="Gene3D" id="3.50.50.60">
    <property type="entry name" value="FAD/NAD(P)-binding domain"/>
    <property type="match status" value="2"/>
</dbReference>
<evidence type="ECO:0000313" key="8">
    <source>
        <dbReference type="EMBL" id="EFW21763.1"/>
    </source>
</evidence>
<dbReference type="AlphaFoldDB" id="E9CWT7"/>
<evidence type="ECO:0000256" key="2">
    <source>
        <dbReference type="ARBA" id="ARBA00010139"/>
    </source>
</evidence>
<organism evidence="9">
    <name type="scientific">Coccidioides posadasii (strain RMSCC 757 / Silveira)</name>
    <name type="common">Valley fever fungus</name>
    <dbReference type="NCBI Taxonomy" id="443226"/>
    <lineage>
        <taxon>Eukaryota</taxon>
        <taxon>Fungi</taxon>
        <taxon>Dikarya</taxon>
        <taxon>Ascomycota</taxon>
        <taxon>Pezizomycotina</taxon>
        <taxon>Eurotiomycetes</taxon>
        <taxon>Eurotiomycetidae</taxon>
        <taxon>Onygenales</taxon>
        <taxon>Onygenaceae</taxon>
        <taxon>Coccidioides</taxon>
    </lineage>
</organism>
<dbReference type="GO" id="GO:0004497">
    <property type="term" value="F:monooxygenase activity"/>
    <property type="evidence" value="ECO:0007669"/>
    <property type="project" value="UniProtKB-KW"/>
</dbReference>
<dbReference type="InterPro" id="IPR050775">
    <property type="entry name" value="FAD-binding_Monooxygenases"/>
</dbReference>
<dbReference type="PANTHER" id="PTHR43098">
    <property type="entry name" value="L-ORNITHINE N(5)-MONOOXYGENASE-RELATED"/>
    <property type="match status" value="1"/>
</dbReference>
<comment type="cofactor">
    <cofactor evidence="1">
        <name>FAD</name>
        <dbReference type="ChEBI" id="CHEBI:57692"/>
    </cofactor>
</comment>
<keyword evidence="9" id="KW-1185">Reference proteome</keyword>
<dbReference type="EMBL" id="GL636487">
    <property type="protein sequence ID" value="EFW21763.1"/>
    <property type="molecule type" value="Genomic_DNA"/>
</dbReference>
<dbReference type="PANTHER" id="PTHR43098:SF4">
    <property type="entry name" value="BLR3857 PROTEIN"/>
    <property type="match status" value="1"/>
</dbReference>
<proteinExistence type="inferred from homology"/>
<reference evidence="9" key="2">
    <citation type="submission" date="2010-03" db="EMBL/GenBank/DDBJ databases">
        <title>The genome sequence of Coccidioides posadasii strain Silveira.</title>
        <authorList>
            <consortium name="The Broad Institute Genome Sequencing Center for Infectious Disease"/>
            <person name="Neafsey D."/>
            <person name="Orbach M."/>
            <person name="Henn M.R."/>
            <person name="Cole G.T."/>
            <person name="Galgiani J."/>
            <person name="Gardner M.J."/>
            <person name="Kirkland T.N."/>
            <person name="Taylor J.W."/>
            <person name="Young S.K."/>
            <person name="Zeng Q."/>
            <person name="Koehrsen M."/>
            <person name="Alvarado L."/>
            <person name="Berlin A."/>
            <person name="Borenstein D."/>
            <person name="Chapman S.B."/>
            <person name="Chen Z."/>
            <person name="Engels R."/>
            <person name="Freedman E."/>
            <person name="Gellesch M."/>
            <person name="Goldberg J."/>
            <person name="Griggs A."/>
            <person name="Gujja S."/>
            <person name="Heilman E."/>
            <person name="Heiman D."/>
            <person name="Howarth C."/>
            <person name="Jen D."/>
            <person name="Larson L."/>
            <person name="Mehta T."/>
            <person name="Neiman D."/>
            <person name="Park D."/>
            <person name="Pearson M."/>
            <person name="Richards J."/>
            <person name="Roberts A."/>
            <person name="Saif S."/>
            <person name="Shea T."/>
            <person name="Shenoy N."/>
            <person name="Sisk P."/>
            <person name="Stolte C."/>
            <person name="Sykes S."/>
            <person name="Walk T."/>
            <person name="White J."/>
            <person name="Yandava C."/>
            <person name="Haas B."/>
            <person name="Nusbaum C."/>
            <person name="Birren B."/>
        </authorList>
    </citation>
    <scope>NUCLEOTIDE SEQUENCE [LARGE SCALE GENOMIC DNA]</scope>
    <source>
        <strain evidence="9">RMSCC 757 / Silveira</strain>
    </source>
</reference>
<dbReference type="VEuPathDB" id="FungiDB:CPSG_01920"/>
<dbReference type="OrthoDB" id="66881at2759"/>
<evidence type="ECO:0000313" key="9">
    <source>
        <dbReference type="Proteomes" id="UP000002497"/>
    </source>
</evidence>
<reference evidence="9" key="1">
    <citation type="journal article" date="2010" name="Genome Res.">
        <title>Population genomic sequencing of Coccidioides fungi reveals recent hybridization and transposon control.</title>
        <authorList>
            <person name="Neafsey D.E."/>
            <person name="Barker B.M."/>
            <person name="Sharpton T.J."/>
            <person name="Stajich J.E."/>
            <person name="Park D.J."/>
            <person name="Whiston E."/>
            <person name="Hung C.-Y."/>
            <person name="McMahan C."/>
            <person name="White J."/>
            <person name="Sykes S."/>
            <person name="Heiman D."/>
            <person name="Young S."/>
            <person name="Zeng Q."/>
            <person name="Abouelleil A."/>
            <person name="Aftuck L."/>
            <person name="Bessette D."/>
            <person name="Brown A."/>
            <person name="FitzGerald M."/>
            <person name="Lui A."/>
            <person name="Macdonald J.P."/>
            <person name="Priest M."/>
            <person name="Orbach M.J."/>
            <person name="Galgiani J.N."/>
            <person name="Kirkland T.N."/>
            <person name="Cole G.T."/>
            <person name="Birren B.W."/>
            <person name="Henn M.R."/>
            <person name="Taylor J.W."/>
            <person name="Rounsley S.D."/>
        </authorList>
    </citation>
    <scope>NUCLEOTIDE SEQUENCE [LARGE SCALE GENOMIC DNA]</scope>
    <source>
        <strain evidence="9">RMSCC 757 / Silveira</strain>
    </source>
</reference>
<gene>
    <name evidence="8" type="ORF">CPSG_01920</name>
</gene>
<evidence type="ECO:0000256" key="4">
    <source>
        <dbReference type="ARBA" id="ARBA00022827"/>
    </source>
</evidence>
<keyword evidence="5" id="KW-0521">NADP</keyword>
<comment type="similarity">
    <text evidence="2">Belongs to the FAD-binding monooxygenase family.</text>
</comment>
<dbReference type="HOGENOM" id="CLU_006937_8_2_1"/>
<dbReference type="VEuPathDB" id="FungiDB:D8B26_001895"/>
<evidence type="ECO:0000256" key="5">
    <source>
        <dbReference type="ARBA" id="ARBA00022857"/>
    </source>
</evidence>
<dbReference type="SUPFAM" id="SSF51905">
    <property type="entry name" value="FAD/NAD(P)-binding domain"/>
    <property type="match status" value="1"/>
</dbReference>
<evidence type="ECO:0000256" key="7">
    <source>
        <dbReference type="ARBA" id="ARBA00023033"/>
    </source>
</evidence>
<accession>E9CWT7</accession>
<dbReference type="eggNOG" id="KOG1399">
    <property type="taxonomic scope" value="Eukaryota"/>
</dbReference>
<evidence type="ECO:0000256" key="1">
    <source>
        <dbReference type="ARBA" id="ARBA00001974"/>
    </source>
</evidence>
<sequence length="525" mass="59579">MERDLSIGHIKEKKLGFDPDALTAKYLAERNKRLRKDGIDQYKAAEGKLRHYKDDLYAEPGFQRLPVVEDVDVLIIGGGFGGQLAAVRLFGHGINFGGAWYWNRYPGAACDIEPYIYMPLLEEMGYVPSEKYVHGPELLEYSRMIGRRYGRNDSVRAKFVIIASGPLTRQSYLEFMALGRLKGIVFTHLVGIMDIPGGIQTGDSISSVRSVWEGYHHQLPNDRTLRQNHRGPPSCDPAGSKKKINNLNIIIEGGQQDEDLVNDGATDILHNLSVFGVTASLNTDDAAKIASELQMLDFKRMERIRARVDATVKDPAVAEKLKPWYNQLCKRPCFSDDYLPIQPTKCSFGEYGWKRSSEGHRKWDYWHMDALIIDEDGRSLTEHWKSGFRTLHGFLTRGFPNCFIISQIQSGFTANFVYTLSEQAKHVAFIVSKAVKYGIHEWVQTIIEASQRGHQFTNECTHGYFNYEGMTTALILQQGAYRDGDRAFVKRLQEWRRTGELSGLERTIEYVRPLARDGVVALAKP</sequence>
<keyword evidence="3" id="KW-0285">Flavoprotein</keyword>
<evidence type="ECO:0000256" key="3">
    <source>
        <dbReference type="ARBA" id="ARBA00022630"/>
    </source>
</evidence>
<dbReference type="STRING" id="443226.E9CWT7"/>
<protein>
    <submittedName>
        <fullName evidence="8">Uncharacterized protein</fullName>
    </submittedName>
</protein>
<keyword evidence="6" id="KW-0560">Oxidoreductase</keyword>
<keyword evidence="7" id="KW-0503">Monooxygenase</keyword>
<name>E9CWT7_COCPS</name>